<feature type="compositionally biased region" description="Basic and acidic residues" evidence="7">
    <location>
        <begin position="1377"/>
        <end position="1386"/>
    </location>
</feature>
<dbReference type="CDD" id="cd09233">
    <property type="entry name" value="ACE1-Sec16-like"/>
    <property type="match status" value="1"/>
</dbReference>
<comment type="caution">
    <text evidence="10">The sequence shown here is derived from an EMBL/GenBank/DDBJ whole genome shotgun (WGS) entry which is preliminary data.</text>
</comment>
<dbReference type="EMBL" id="SDRB02006451">
    <property type="protein sequence ID" value="THG12601.1"/>
    <property type="molecule type" value="Genomic_DNA"/>
</dbReference>
<feature type="region of interest" description="Disordered" evidence="7">
    <location>
        <begin position="1313"/>
        <end position="1417"/>
    </location>
</feature>
<dbReference type="Pfam" id="PF12931">
    <property type="entry name" value="TPR_Sec16"/>
    <property type="match status" value="1"/>
</dbReference>
<feature type="compositionally biased region" description="Polar residues" evidence="7">
    <location>
        <begin position="1026"/>
        <end position="1054"/>
    </location>
</feature>
<dbReference type="STRING" id="542762.A0A4S4E907"/>
<feature type="region of interest" description="Disordered" evidence="7">
    <location>
        <begin position="45"/>
        <end position="64"/>
    </location>
</feature>
<dbReference type="Gene3D" id="1.25.40.1030">
    <property type="match status" value="1"/>
</dbReference>
<feature type="compositionally biased region" description="Polar residues" evidence="7">
    <location>
        <begin position="1323"/>
        <end position="1339"/>
    </location>
</feature>
<keyword evidence="6" id="KW-0653">Protein transport</keyword>
<evidence type="ECO:0000256" key="2">
    <source>
        <dbReference type="ARBA" id="ARBA00005927"/>
    </source>
</evidence>
<dbReference type="PANTHER" id="PTHR13402">
    <property type="entry name" value="RGPR-RELATED"/>
    <property type="match status" value="1"/>
</dbReference>
<evidence type="ECO:0000256" key="3">
    <source>
        <dbReference type="ARBA" id="ARBA00022448"/>
    </source>
</evidence>
<keyword evidence="4 6" id="KW-0256">Endoplasmic reticulum</keyword>
<evidence type="ECO:0000259" key="9">
    <source>
        <dbReference type="Pfam" id="PF12932"/>
    </source>
</evidence>
<organism evidence="10 11">
    <name type="scientific">Camellia sinensis var. sinensis</name>
    <name type="common">China tea</name>
    <dbReference type="NCBI Taxonomy" id="542762"/>
    <lineage>
        <taxon>Eukaryota</taxon>
        <taxon>Viridiplantae</taxon>
        <taxon>Streptophyta</taxon>
        <taxon>Embryophyta</taxon>
        <taxon>Tracheophyta</taxon>
        <taxon>Spermatophyta</taxon>
        <taxon>Magnoliopsida</taxon>
        <taxon>eudicotyledons</taxon>
        <taxon>Gunneridae</taxon>
        <taxon>Pentapetalae</taxon>
        <taxon>asterids</taxon>
        <taxon>Ericales</taxon>
        <taxon>Theaceae</taxon>
        <taxon>Camellia</taxon>
    </lineage>
</organism>
<feature type="domain" description="Sec16 Sec23-binding" evidence="8">
    <location>
        <begin position="711"/>
        <end position="997"/>
    </location>
</feature>
<feature type="compositionally biased region" description="Polar residues" evidence="7">
    <location>
        <begin position="1166"/>
        <end position="1183"/>
    </location>
</feature>
<evidence type="ECO:0000256" key="5">
    <source>
        <dbReference type="ARBA" id="ARBA00022892"/>
    </source>
</evidence>
<dbReference type="PANTHER" id="PTHR13402:SF6">
    <property type="entry name" value="SECRETORY 16, ISOFORM I"/>
    <property type="match status" value="1"/>
</dbReference>
<feature type="region of interest" description="Disordered" evidence="7">
    <location>
        <begin position="1161"/>
        <end position="1198"/>
    </location>
</feature>
<dbReference type="InterPro" id="IPR024298">
    <property type="entry name" value="Sec16_Sec23-bd"/>
</dbReference>
<keyword evidence="5 6" id="KW-0931">ER-Golgi transport</keyword>
<reference evidence="10 11" key="1">
    <citation type="journal article" date="2018" name="Proc. Natl. Acad. Sci. U.S.A.">
        <title>Draft genome sequence of Camellia sinensis var. sinensis provides insights into the evolution of the tea genome and tea quality.</title>
        <authorList>
            <person name="Wei C."/>
            <person name="Yang H."/>
            <person name="Wang S."/>
            <person name="Zhao J."/>
            <person name="Liu C."/>
            <person name="Gao L."/>
            <person name="Xia E."/>
            <person name="Lu Y."/>
            <person name="Tai Y."/>
            <person name="She G."/>
            <person name="Sun J."/>
            <person name="Cao H."/>
            <person name="Tong W."/>
            <person name="Gao Q."/>
            <person name="Li Y."/>
            <person name="Deng W."/>
            <person name="Jiang X."/>
            <person name="Wang W."/>
            <person name="Chen Q."/>
            <person name="Zhang S."/>
            <person name="Li H."/>
            <person name="Wu J."/>
            <person name="Wang P."/>
            <person name="Li P."/>
            <person name="Shi C."/>
            <person name="Zheng F."/>
            <person name="Jian J."/>
            <person name="Huang B."/>
            <person name="Shan D."/>
            <person name="Shi M."/>
            <person name="Fang C."/>
            <person name="Yue Y."/>
            <person name="Li F."/>
            <person name="Li D."/>
            <person name="Wei S."/>
            <person name="Han B."/>
            <person name="Jiang C."/>
            <person name="Yin Y."/>
            <person name="Xia T."/>
            <person name="Zhang Z."/>
            <person name="Bennetzen J.L."/>
            <person name="Zhao S."/>
            <person name="Wan X."/>
        </authorList>
    </citation>
    <scope>NUCLEOTIDE SEQUENCE [LARGE SCALE GENOMIC DNA]</scope>
    <source>
        <strain evidence="11">cv. Shuchazao</strain>
        <tissue evidence="10">Leaf</tissue>
    </source>
</reference>
<feature type="region of interest" description="Disordered" evidence="7">
    <location>
        <begin position="999"/>
        <end position="1090"/>
    </location>
</feature>
<keyword evidence="3 6" id="KW-0813">Transport</keyword>
<evidence type="ECO:0000259" key="8">
    <source>
        <dbReference type="Pfam" id="PF12931"/>
    </source>
</evidence>
<gene>
    <name evidence="10" type="ORF">TEA_011169</name>
</gene>
<proteinExistence type="inferred from homology"/>
<dbReference type="Proteomes" id="UP000306102">
    <property type="component" value="Unassembled WGS sequence"/>
</dbReference>
<feature type="region of interest" description="Disordered" evidence="7">
    <location>
        <begin position="365"/>
        <end position="389"/>
    </location>
</feature>
<accession>A0A4S4E907</accession>
<keyword evidence="11" id="KW-1185">Reference proteome</keyword>
<dbReference type="Pfam" id="PF12932">
    <property type="entry name" value="Sec16"/>
    <property type="match status" value="1"/>
</dbReference>
<feature type="domain" description="Sec16 central conserved" evidence="9">
    <location>
        <begin position="530"/>
        <end position="652"/>
    </location>
</feature>
<dbReference type="GO" id="GO:0015031">
    <property type="term" value="P:protein transport"/>
    <property type="evidence" value="ECO:0007669"/>
    <property type="project" value="UniProtKB-KW"/>
</dbReference>
<comment type="similarity">
    <text evidence="2 6">Belongs to the SEC16 family.</text>
</comment>
<comment type="subcellular location">
    <subcellularLocation>
        <location evidence="1">Endoplasmic reticulum</location>
    </subcellularLocation>
    <subcellularLocation>
        <location evidence="6">Golgi apparatus membrane</location>
    </subcellularLocation>
</comment>
<dbReference type="GO" id="GO:0070973">
    <property type="term" value="P:protein localization to endoplasmic reticulum exit site"/>
    <property type="evidence" value="ECO:0007669"/>
    <property type="project" value="TreeGrafter"/>
</dbReference>
<keyword evidence="6" id="KW-0472">Membrane</keyword>
<dbReference type="GO" id="GO:0000139">
    <property type="term" value="C:Golgi membrane"/>
    <property type="evidence" value="ECO:0007669"/>
    <property type="project" value="UniProtKB-SubCell"/>
</dbReference>
<evidence type="ECO:0000256" key="1">
    <source>
        <dbReference type="ARBA" id="ARBA00004240"/>
    </source>
</evidence>
<feature type="region of interest" description="Disordered" evidence="7">
    <location>
        <begin position="1"/>
        <end position="38"/>
    </location>
</feature>
<evidence type="ECO:0000256" key="6">
    <source>
        <dbReference type="RuleBase" id="RU364101"/>
    </source>
</evidence>
<dbReference type="GO" id="GO:0016192">
    <property type="term" value="P:vesicle-mediated transport"/>
    <property type="evidence" value="ECO:0007669"/>
    <property type="project" value="UniProtKB-KW"/>
</dbReference>
<evidence type="ECO:0000256" key="4">
    <source>
        <dbReference type="ARBA" id="ARBA00022824"/>
    </source>
</evidence>
<name>A0A4S4E907_CAMSN</name>
<evidence type="ECO:0000313" key="10">
    <source>
        <dbReference type="EMBL" id="THG12601.1"/>
    </source>
</evidence>
<feature type="compositionally biased region" description="Acidic residues" evidence="7">
    <location>
        <begin position="1406"/>
        <end position="1417"/>
    </location>
</feature>
<protein>
    <recommendedName>
        <fullName evidence="6">Protein transport protein sec16</fullName>
    </recommendedName>
</protein>
<feature type="compositionally biased region" description="Basic and acidic residues" evidence="7">
    <location>
        <begin position="1"/>
        <end position="16"/>
    </location>
</feature>
<keyword evidence="6" id="KW-0333">Golgi apparatus</keyword>
<evidence type="ECO:0000256" key="7">
    <source>
        <dbReference type="SAM" id="MobiDB-lite"/>
    </source>
</evidence>
<dbReference type="GO" id="GO:0070971">
    <property type="term" value="C:endoplasmic reticulum exit site"/>
    <property type="evidence" value="ECO:0007669"/>
    <property type="project" value="TreeGrafter"/>
</dbReference>
<evidence type="ECO:0000313" key="11">
    <source>
        <dbReference type="Proteomes" id="UP000306102"/>
    </source>
</evidence>
<sequence>MDENFFDKLVDDDTHIAESGPSFVENEGSDEGKAFSNLSVGEFHAPKVDSGGNIDGRVDSERESGIQVVSASSDGHQENLVTEDSVSLNPHNVVQSNDVALEANGELESKNSNNSASSGMGIKEVDWSAFNSASKLHGGSGTGSFSDFFSELNDGSGGLNGKDIGNSASNNVVGVPDPMPGDLSSFCSVQQKEGQYHGSQTEQAIDGHDLNSSQYWENIYPGWRYDPRTGQWDQLEGYDATVNTQENFDVESAGDGVVTEQRSDAYYSDSVLGSVAECTTASVTNWNHASQQNLVYPDHMVFDPQYPGWCYDTIAQEWRQLESYTAAMNQPTSVYHNQQSQDGNVTKCDLLPEKNHSIHDKFDQIGKFGSRAPSSHGQVLGGSGSTSNYNQQNRNTWITASLPNSGVINISDIQQSHDPYVSSYHANKPPDQQNQHMWFKPSETATLPKQTSQSFGTANSISGSQTFIPAVSFSQHINQHKREPSQQMHFSPAYFDNQKSTNISQQPLQSGTQLLYGSTEGRSPDQRPPHALVTFGFGGKLIVMKDNSSFMNSAYGGQDSAGGVINILNLMDIVMDKTDASSIGSGACSYFYTLCQQSFPGPLVGGNVGSKEVNKWIDEKISNCESPDMDYRKGELLRLLFSLLKIACQYYGKLRSPFGTDQTLKESDCPESAVAKLFASAKRNVGEYGAFRDCLQNLPSEGEIQATAFEVQKLLVSGSVKEALHCAQEGQLWGPALVLAAQLGDQFYGDTVKQMALHQLIVGSPLRTLCLLIAGQPADVFSNTTSTSSLPGAVNASQHSSEIGAIYMLDEWEKNLAIITVNRTKDNEFVITHLGDCLWKERGEVTAAHICYLVAEANFESYSDSARICLIGSDHLKFPRTYASPEAIQRTELYEYSKVLGNPQFILLPFQPYKLIYAHILAEVGKVSDSLKYCQAVLKCLKTSRVPEVDAWKNFVSSLEERIKIHQQGGYSVNLAPAKLMGKLLNLFDSTAHRVVGGLPPPVPSASHSSAQRNEYDHQKVGPRVPNSQSTMTMSSLMPSASTEPISEWNSGSNRPKHSRSASEPDFGKSPRKVSSSEQEKASGLGASSRFGRFGSQLFQKTMGLVLRSRQDRQAKLGEKNKFYYDEKLKRWLEEGIEAPAEEATLPPPPSIAFQNRIEGSKIDNSHSNGGSEHKNPSSSEWNSEVPPIPPSSNQFSAHGRVGVRARYVDTFNKGGGTPSSIFQSPSLPSPKPSVGSNAKFFIPTTVTSGDGTVQTGENLQETIVNSENPSAAVANNSALPSSPMSASSMATMQRIPSMDNITRRTGAMVNCESSIPPHSRRTASWSGSFSDTSNPSKTTEIKPLGEALGMPPSLFMPGDSSTNRGEAAMAATAERQGGRVAEERGYGNSDGVREKKKKKKKKEEESGDDDSDGEDDFVMVVVGQPVMVGRWWWLSIS</sequence>
<dbReference type="GO" id="GO:0012507">
    <property type="term" value="C:ER to Golgi transport vesicle membrane"/>
    <property type="evidence" value="ECO:0007669"/>
    <property type="project" value="TreeGrafter"/>
</dbReference>
<dbReference type="GO" id="GO:0007030">
    <property type="term" value="P:Golgi organization"/>
    <property type="evidence" value="ECO:0007669"/>
    <property type="project" value="TreeGrafter"/>
</dbReference>
<dbReference type="InterPro" id="IPR024340">
    <property type="entry name" value="Sec16_CCD"/>
</dbReference>